<feature type="binding site" evidence="12">
    <location>
        <position position="393"/>
    </location>
    <ligand>
        <name>Mg(2+)</name>
        <dbReference type="ChEBI" id="CHEBI:18420"/>
        <label>1</label>
    </ligand>
</feature>
<dbReference type="Gene3D" id="1.10.4080.10">
    <property type="entry name" value="ADP-ribosylation/Crystallin J1"/>
    <property type="match status" value="2"/>
</dbReference>
<dbReference type="Pfam" id="PF03747">
    <property type="entry name" value="ADP_ribosyl_GH"/>
    <property type="match status" value="2"/>
</dbReference>
<dbReference type="PANTHER" id="PTHR16222:SF24">
    <property type="entry name" value="ADP-RIBOSYLHYDROLASE ARH3"/>
    <property type="match status" value="1"/>
</dbReference>
<evidence type="ECO:0000313" key="13">
    <source>
        <dbReference type="EMBL" id="CAF1244902.1"/>
    </source>
</evidence>
<keyword evidence="12" id="KW-0479">Metal-binding</keyword>
<evidence type="ECO:0000256" key="5">
    <source>
        <dbReference type="ARBA" id="ARBA00042398"/>
    </source>
</evidence>
<keyword evidence="3" id="KW-0378">Hydrolase</keyword>
<comment type="catalytic activity">
    <reaction evidence="11">
        <text>alpha-NAD(+) + H2O = ADP-D-ribose + nicotinamide + H(+)</text>
        <dbReference type="Rhea" id="RHEA:68792"/>
        <dbReference type="ChEBI" id="CHEBI:15377"/>
        <dbReference type="ChEBI" id="CHEBI:15378"/>
        <dbReference type="ChEBI" id="CHEBI:17154"/>
        <dbReference type="ChEBI" id="CHEBI:57967"/>
        <dbReference type="ChEBI" id="CHEBI:77017"/>
    </reaction>
</comment>
<sequence length="435" mass="48450">MAVEYSGMSGKITHGDVKVYDACCYYGALIVAALGGAKKNELTSQTFYDDHLAWFGNRALHPDVMAIARGSYQRKGGYDDGIRGKGYIINALEAALWAFWSDEGSFEKGALNAVNLGDDTDTTAAIYGQLAGAHYGYKKIPEKWLKYIYAKDFIHCFTDDTSMALCLAISLIACQDFVPYDQLVRYKWWYRHGYMSSTGHCFDIGAATKDSILEFERRQKKFVQARGIPTDQIDFLTGRNLQEFDVECSKEGVAGNAPLMRLASVPIFFFRNPQMAVEYSGMSGKITHGDVKVYDACCYYGALIVAALGGAEKKELTSKTFHNDHLAWFGNRNLHPDVMAIARGSYQRKGGYDDGIRGKGYIINALEAALWAFWSDEGSFEKGALNAVNLGDDTDTTAAIYGQLAGAHYGYKKIPEKWLKLQRKEVSSLEHREAW</sequence>
<dbReference type="InterPro" id="IPR005502">
    <property type="entry name" value="Ribosyl_crysJ1"/>
</dbReference>
<comment type="caution">
    <text evidence="13">The sequence shown here is derived from an EMBL/GenBank/DDBJ whole genome shotgun (WGS) entry which is preliminary data.</text>
</comment>
<proteinExistence type="inferred from homology"/>
<evidence type="ECO:0000256" key="1">
    <source>
        <dbReference type="ARBA" id="ARBA00010702"/>
    </source>
</evidence>
<dbReference type="Proteomes" id="UP000663889">
    <property type="component" value="Unassembled WGS sequence"/>
</dbReference>
<evidence type="ECO:0000313" key="14">
    <source>
        <dbReference type="Proteomes" id="UP000663889"/>
    </source>
</evidence>
<keyword evidence="12" id="KW-0460">Magnesium</keyword>
<feature type="binding site" evidence="12">
    <location>
        <position position="160"/>
    </location>
    <ligand>
        <name>Mg(2+)</name>
        <dbReference type="ChEBI" id="CHEBI:18420"/>
        <label>1</label>
    </ligand>
</feature>
<gene>
    <name evidence="13" type="ORF">SEV965_LOCUS23421</name>
</gene>
<evidence type="ECO:0000256" key="10">
    <source>
        <dbReference type="ARBA" id="ARBA00043193"/>
    </source>
</evidence>
<protein>
    <recommendedName>
        <fullName evidence="4">ADP-ribosylhydrolase ARH3</fullName>
        <ecNumber evidence="2">3.2.1.143</ecNumber>
    </recommendedName>
    <alternativeName>
        <fullName evidence="5">ADP-ribose glycohydrolase ARH3</fullName>
    </alternativeName>
    <alternativeName>
        <fullName evidence="6">ADP-ribosylhydrolase 3</fullName>
    </alternativeName>
    <alternativeName>
        <fullName evidence="9">O-acetyl-ADP-ribose deacetylase ARH3</fullName>
    </alternativeName>
    <alternativeName>
        <fullName evidence="10">Poly(ADP-ribose) glycohydrolase ARH3</fullName>
    </alternativeName>
    <alternativeName>
        <fullName evidence="8">[Protein ADP-ribosylarginine] hydrolase-like protein 2</fullName>
    </alternativeName>
    <alternativeName>
        <fullName evidence="7">[Protein ADP-ribosylserine] hydrolase</fullName>
    </alternativeName>
</protein>
<reference evidence="13" key="1">
    <citation type="submission" date="2021-02" db="EMBL/GenBank/DDBJ databases">
        <authorList>
            <person name="Nowell W R."/>
        </authorList>
    </citation>
    <scope>NUCLEOTIDE SEQUENCE</scope>
</reference>
<organism evidence="13 14">
    <name type="scientific">Rotaria sordida</name>
    <dbReference type="NCBI Taxonomy" id="392033"/>
    <lineage>
        <taxon>Eukaryota</taxon>
        <taxon>Metazoa</taxon>
        <taxon>Spiralia</taxon>
        <taxon>Gnathifera</taxon>
        <taxon>Rotifera</taxon>
        <taxon>Eurotatoria</taxon>
        <taxon>Bdelloidea</taxon>
        <taxon>Philodinida</taxon>
        <taxon>Philodinidae</taxon>
        <taxon>Rotaria</taxon>
    </lineage>
</organism>
<feature type="binding site" evidence="12">
    <location>
        <position position="396"/>
    </location>
    <ligand>
        <name>Mg(2+)</name>
        <dbReference type="ChEBI" id="CHEBI:18420"/>
        <label>1</label>
    </ligand>
</feature>
<evidence type="ECO:0000256" key="8">
    <source>
        <dbReference type="ARBA" id="ARBA00042850"/>
    </source>
</evidence>
<dbReference type="GO" id="GO:0004649">
    <property type="term" value="F:poly(ADP-ribose) glycohydrolase activity"/>
    <property type="evidence" value="ECO:0007669"/>
    <property type="project" value="UniProtKB-EC"/>
</dbReference>
<dbReference type="EC" id="3.2.1.143" evidence="2"/>
<dbReference type="InterPro" id="IPR036705">
    <property type="entry name" value="Ribosyl_crysJ1_sf"/>
</dbReference>
<dbReference type="AlphaFoldDB" id="A0A814ZP26"/>
<feature type="binding site" evidence="12">
    <location>
        <position position="158"/>
    </location>
    <ligand>
        <name>Mg(2+)</name>
        <dbReference type="ChEBI" id="CHEBI:18420"/>
        <label>1</label>
    </ligand>
</feature>
<evidence type="ECO:0000256" key="6">
    <source>
        <dbReference type="ARBA" id="ARBA00042471"/>
    </source>
</evidence>
<evidence type="ECO:0000256" key="7">
    <source>
        <dbReference type="ARBA" id="ARBA00042722"/>
    </source>
</evidence>
<dbReference type="GO" id="GO:0046872">
    <property type="term" value="F:metal ion binding"/>
    <property type="evidence" value="ECO:0007669"/>
    <property type="project" value="UniProtKB-KW"/>
</dbReference>
<name>A0A814ZP26_9BILA</name>
<evidence type="ECO:0000256" key="9">
    <source>
        <dbReference type="ARBA" id="ARBA00043187"/>
    </source>
</evidence>
<evidence type="ECO:0000256" key="2">
    <source>
        <dbReference type="ARBA" id="ARBA00012255"/>
    </source>
</evidence>
<evidence type="ECO:0000256" key="12">
    <source>
        <dbReference type="PIRSR" id="PIRSR605502-1"/>
    </source>
</evidence>
<dbReference type="EMBL" id="CAJNOU010001726">
    <property type="protein sequence ID" value="CAF1244902.1"/>
    <property type="molecule type" value="Genomic_DNA"/>
</dbReference>
<dbReference type="InterPro" id="IPR050792">
    <property type="entry name" value="ADP-ribosylglycohydrolase"/>
</dbReference>
<dbReference type="SUPFAM" id="SSF101478">
    <property type="entry name" value="ADP-ribosylglycohydrolase"/>
    <property type="match status" value="2"/>
</dbReference>
<evidence type="ECO:0000256" key="11">
    <source>
        <dbReference type="ARBA" id="ARBA00049015"/>
    </source>
</evidence>
<dbReference type="PANTHER" id="PTHR16222">
    <property type="entry name" value="ADP-RIBOSYLGLYCOHYDROLASE"/>
    <property type="match status" value="1"/>
</dbReference>
<comment type="similarity">
    <text evidence="1">Belongs to the ADP-ribosylglycohydrolase family.</text>
</comment>
<accession>A0A814ZP26</accession>
<evidence type="ECO:0000256" key="4">
    <source>
        <dbReference type="ARBA" id="ARBA00041057"/>
    </source>
</evidence>
<comment type="cofactor">
    <cofactor evidence="12">
        <name>Mg(2+)</name>
        <dbReference type="ChEBI" id="CHEBI:18420"/>
    </cofactor>
    <text evidence="12">Binds 2 magnesium ions per subunit.</text>
</comment>
<feature type="binding site" evidence="12">
    <location>
        <position position="395"/>
    </location>
    <ligand>
        <name>Mg(2+)</name>
        <dbReference type="ChEBI" id="CHEBI:18420"/>
        <label>1</label>
    </ligand>
</feature>
<evidence type="ECO:0000256" key="3">
    <source>
        <dbReference type="ARBA" id="ARBA00022801"/>
    </source>
</evidence>
<feature type="binding site" evidence="12">
    <location>
        <position position="159"/>
    </location>
    <ligand>
        <name>Mg(2+)</name>
        <dbReference type="ChEBI" id="CHEBI:18420"/>
        <label>1</label>
    </ligand>
</feature>